<name>A0A9J5Z184_SOLCO</name>
<evidence type="ECO:0000313" key="2">
    <source>
        <dbReference type="Proteomes" id="UP000824120"/>
    </source>
</evidence>
<dbReference type="PANTHER" id="PTHR33116">
    <property type="entry name" value="REVERSE TRANSCRIPTASE ZINC-BINDING DOMAIN-CONTAINING PROTEIN-RELATED-RELATED"/>
    <property type="match status" value="1"/>
</dbReference>
<dbReference type="AlphaFoldDB" id="A0A9J5Z184"/>
<dbReference type="Proteomes" id="UP000824120">
    <property type="component" value="Chromosome 5"/>
</dbReference>
<dbReference type="PANTHER" id="PTHR33116:SF85">
    <property type="entry name" value="REVERSE TRANSCRIPTASE ZINC-BINDING DOMAIN-CONTAINING PROTEIN"/>
    <property type="match status" value="1"/>
</dbReference>
<reference evidence="1 2" key="1">
    <citation type="submission" date="2020-09" db="EMBL/GenBank/DDBJ databases">
        <title>De no assembly of potato wild relative species, Solanum commersonii.</title>
        <authorList>
            <person name="Cho K."/>
        </authorList>
    </citation>
    <scope>NUCLEOTIDE SEQUENCE [LARGE SCALE GENOMIC DNA]</scope>
    <source>
        <strain evidence="1">LZ3.2</strain>
        <tissue evidence="1">Leaf</tissue>
    </source>
</reference>
<organism evidence="1 2">
    <name type="scientific">Solanum commersonii</name>
    <name type="common">Commerson's wild potato</name>
    <name type="synonym">Commerson's nightshade</name>
    <dbReference type="NCBI Taxonomy" id="4109"/>
    <lineage>
        <taxon>Eukaryota</taxon>
        <taxon>Viridiplantae</taxon>
        <taxon>Streptophyta</taxon>
        <taxon>Embryophyta</taxon>
        <taxon>Tracheophyta</taxon>
        <taxon>Spermatophyta</taxon>
        <taxon>Magnoliopsida</taxon>
        <taxon>eudicotyledons</taxon>
        <taxon>Gunneridae</taxon>
        <taxon>Pentapetalae</taxon>
        <taxon>asterids</taxon>
        <taxon>lamiids</taxon>
        <taxon>Solanales</taxon>
        <taxon>Solanaceae</taxon>
        <taxon>Solanoideae</taxon>
        <taxon>Solaneae</taxon>
        <taxon>Solanum</taxon>
    </lineage>
</organism>
<dbReference type="EMBL" id="JACXVP010000005">
    <property type="protein sequence ID" value="KAG5606699.1"/>
    <property type="molecule type" value="Genomic_DNA"/>
</dbReference>
<gene>
    <name evidence="1" type="ORF">H5410_028191</name>
</gene>
<protein>
    <submittedName>
        <fullName evidence="1">Uncharacterized protein</fullName>
    </submittedName>
</protein>
<keyword evidence="2" id="KW-1185">Reference proteome</keyword>
<sequence>MDNKILSGKCKKQKPDSIARDNRTKLLAPKLLSKNAFPCKSKGSDKGILSLHFSSSLLWRVLVACLRKPNRDSGRRVSGLEPTVRLMCPSHTYYLQMTLIFCGAEKSQVLNLNFTLMIFEALSGLHIDMSKSVIYPVNVVPNLEELADILGCSIGNFPTIYLGLHLGLNTKQRKYNGEKDLTLINSVLDSIPTYFMSLFPIPDKVLKHLNKIRRDFLWEGIQGNSESHKLHLVKWPFVTLPKHLGGLSIKDLAIHSNSWQQHPVVYKTIHTPYGTGLWKAINTLWDDFFKQTHFEVRNGNHIRFWLDKWTGDSTLKEAFPTIFNIAIYPNYSIAQYRDVNSWNLNLRRNLQDWELEELLNQLKSLENCNINIHSSDKLKMGLQLVKVYTQSRQDMNT</sequence>
<evidence type="ECO:0000313" key="1">
    <source>
        <dbReference type="EMBL" id="KAG5606699.1"/>
    </source>
</evidence>
<proteinExistence type="predicted"/>
<comment type="caution">
    <text evidence="1">The sequence shown here is derived from an EMBL/GenBank/DDBJ whole genome shotgun (WGS) entry which is preliminary data.</text>
</comment>
<accession>A0A9J5Z184</accession>
<dbReference type="OrthoDB" id="1306001at2759"/>